<proteinExistence type="predicted"/>
<accession>A0A323UXK5</accession>
<dbReference type="EMBL" id="QKQS01000013">
    <property type="protein sequence ID" value="PZA12478.1"/>
    <property type="molecule type" value="Genomic_DNA"/>
</dbReference>
<protein>
    <submittedName>
        <fullName evidence="1">Uncharacterized protein</fullName>
    </submittedName>
</protein>
<dbReference type="Proteomes" id="UP000248134">
    <property type="component" value="Unassembled WGS sequence"/>
</dbReference>
<name>A0A323UXK5_RHOPL</name>
<comment type="caution">
    <text evidence="1">The sequence shown here is derived from an EMBL/GenBank/DDBJ whole genome shotgun (WGS) entry which is preliminary data.</text>
</comment>
<sequence length="173" mass="19335">MEFVRKSGNLYAEGINLWLSLSGYKLPQPKVKTEEHHPGGGIMALNVPIGAIEPLSLQYNLKGAPPAVLGQFGMSLAQRRLYTIYELLQDEKDGTKRERIITMRGLMSEVDPDEMKGRGVQGYGYQIHSITDYEDVIDGYGIIASFSFFTNRWQGYGTEIGSDVDNRILRISG</sequence>
<organism evidence="1 2">
    <name type="scientific">Rhodopseudomonas palustris</name>
    <dbReference type="NCBI Taxonomy" id="1076"/>
    <lineage>
        <taxon>Bacteria</taxon>
        <taxon>Pseudomonadati</taxon>
        <taxon>Pseudomonadota</taxon>
        <taxon>Alphaproteobacteria</taxon>
        <taxon>Hyphomicrobiales</taxon>
        <taxon>Nitrobacteraceae</taxon>
        <taxon>Rhodopseudomonas</taxon>
    </lineage>
</organism>
<evidence type="ECO:0000313" key="1">
    <source>
        <dbReference type="EMBL" id="PZA12478.1"/>
    </source>
</evidence>
<dbReference type="Pfam" id="PF04985">
    <property type="entry name" value="Phage_tube"/>
    <property type="match status" value="1"/>
</dbReference>
<reference evidence="1 2" key="1">
    <citation type="submission" date="2018-06" db="EMBL/GenBank/DDBJ databases">
        <title>Draft Whole-Genome Sequence of the purple photosynthetic bacterium Rhodospeudomonas palustris XCP.</title>
        <authorList>
            <person name="Rayyan A."/>
            <person name="Meyer T.E."/>
            <person name="Kyndt J.A."/>
        </authorList>
    </citation>
    <scope>NUCLEOTIDE SEQUENCE [LARGE SCALE GENOMIC DNA]</scope>
    <source>
        <strain evidence="1 2">XCP</strain>
    </source>
</reference>
<dbReference type="InterPro" id="IPR006498">
    <property type="entry name" value="Tail_tube"/>
</dbReference>
<dbReference type="OrthoDB" id="8444610at2"/>
<gene>
    <name evidence="1" type="ORF">DNX69_10920</name>
</gene>
<dbReference type="AlphaFoldDB" id="A0A323UXK5"/>
<dbReference type="RefSeq" id="WP_110785975.1">
    <property type="nucleotide sequence ID" value="NZ_QKQS01000013.1"/>
</dbReference>
<evidence type="ECO:0000313" key="2">
    <source>
        <dbReference type="Proteomes" id="UP000248134"/>
    </source>
</evidence>